<evidence type="ECO:0000256" key="4">
    <source>
        <dbReference type="ARBA" id="ARBA00022989"/>
    </source>
</evidence>
<dbReference type="InterPro" id="IPR004010">
    <property type="entry name" value="Double_Cache_2"/>
</dbReference>
<dbReference type="PROSITE" id="PS50111">
    <property type="entry name" value="CHEMOTAXIS_TRANSDUC_2"/>
    <property type="match status" value="1"/>
</dbReference>
<evidence type="ECO:0000256" key="1">
    <source>
        <dbReference type="ARBA" id="ARBA00004651"/>
    </source>
</evidence>
<comment type="similarity">
    <text evidence="7">Belongs to the methyl-accepting chemotaxis (MCP) protein family.</text>
</comment>
<dbReference type="GO" id="GO:0007165">
    <property type="term" value="P:signal transduction"/>
    <property type="evidence" value="ECO:0007669"/>
    <property type="project" value="UniProtKB-KW"/>
</dbReference>
<dbReference type="Pfam" id="PF00015">
    <property type="entry name" value="MCPsignal"/>
    <property type="match status" value="1"/>
</dbReference>
<accession>A0A7C4EII5</accession>
<proteinExistence type="inferred from homology"/>
<keyword evidence="3 10" id="KW-0812">Transmembrane</keyword>
<evidence type="ECO:0000313" key="13">
    <source>
        <dbReference type="EMBL" id="HGG92944.1"/>
    </source>
</evidence>
<dbReference type="Gene3D" id="1.10.287.950">
    <property type="entry name" value="Methyl-accepting chemotaxis protein"/>
    <property type="match status" value="1"/>
</dbReference>
<evidence type="ECO:0000256" key="3">
    <source>
        <dbReference type="ARBA" id="ARBA00022692"/>
    </source>
</evidence>
<evidence type="ECO:0000256" key="2">
    <source>
        <dbReference type="ARBA" id="ARBA00022475"/>
    </source>
</evidence>
<keyword evidence="2" id="KW-1003">Cell membrane</keyword>
<dbReference type="InterPro" id="IPR004089">
    <property type="entry name" value="MCPsignal_dom"/>
</dbReference>
<feature type="transmembrane region" description="Helical" evidence="10">
    <location>
        <begin position="217"/>
        <end position="240"/>
    </location>
</feature>
<evidence type="ECO:0000256" key="7">
    <source>
        <dbReference type="ARBA" id="ARBA00029447"/>
    </source>
</evidence>
<reference evidence="13" key="1">
    <citation type="journal article" date="2020" name="mSystems">
        <title>Genome- and Community-Level Interaction Insights into Carbon Utilization and Element Cycling Functions of Hydrothermarchaeota in Hydrothermal Sediment.</title>
        <authorList>
            <person name="Zhou Z."/>
            <person name="Liu Y."/>
            <person name="Xu W."/>
            <person name="Pan J."/>
            <person name="Luo Z.H."/>
            <person name="Li M."/>
        </authorList>
    </citation>
    <scope>NUCLEOTIDE SEQUENCE [LARGE SCALE GENOMIC DNA]</scope>
    <source>
        <strain evidence="13">SpSt-413</strain>
    </source>
</reference>
<feature type="coiled-coil region" evidence="9">
    <location>
        <begin position="278"/>
        <end position="329"/>
    </location>
</feature>
<dbReference type="AlphaFoldDB" id="A0A7C4EII5"/>
<evidence type="ECO:0000256" key="6">
    <source>
        <dbReference type="ARBA" id="ARBA00023224"/>
    </source>
</evidence>
<comment type="caution">
    <text evidence="13">The sequence shown here is derived from an EMBL/GenBank/DDBJ whole genome shotgun (WGS) entry which is preliminary data.</text>
</comment>
<dbReference type="SMART" id="SM01049">
    <property type="entry name" value="Cache_2"/>
    <property type="match status" value="1"/>
</dbReference>
<dbReference type="Gene3D" id="3.30.450.20">
    <property type="entry name" value="PAS domain"/>
    <property type="match status" value="1"/>
</dbReference>
<dbReference type="Gene3D" id="1.10.8.500">
    <property type="entry name" value="HAMP domain in histidine kinase"/>
    <property type="match status" value="1"/>
</dbReference>
<organism evidence="13">
    <name type="scientific">Fundidesulfovibrio putealis</name>
    <dbReference type="NCBI Taxonomy" id="270496"/>
    <lineage>
        <taxon>Bacteria</taxon>
        <taxon>Pseudomonadati</taxon>
        <taxon>Thermodesulfobacteriota</taxon>
        <taxon>Desulfovibrionia</taxon>
        <taxon>Desulfovibrionales</taxon>
        <taxon>Desulfovibrionaceae</taxon>
        <taxon>Fundidesulfovibrio</taxon>
    </lineage>
</organism>
<keyword evidence="9" id="KW-0175">Coiled coil</keyword>
<feature type="transmembrane region" description="Helical" evidence="10">
    <location>
        <begin position="24"/>
        <end position="45"/>
    </location>
</feature>
<dbReference type="GO" id="GO:0005886">
    <property type="term" value="C:plasma membrane"/>
    <property type="evidence" value="ECO:0007669"/>
    <property type="project" value="UniProtKB-SubCell"/>
</dbReference>
<dbReference type="SMART" id="SM00304">
    <property type="entry name" value="HAMP"/>
    <property type="match status" value="1"/>
</dbReference>
<dbReference type="Pfam" id="PF08269">
    <property type="entry name" value="dCache_2"/>
    <property type="match status" value="1"/>
</dbReference>
<keyword evidence="5 10" id="KW-0472">Membrane</keyword>
<dbReference type="PANTHER" id="PTHR32089:SF112">
    <property type="entry name" value="LYSOZYME-LIKE PROTEIN-RELATED"/>
    <property type="match status" value="1"/>
</dbReference>
<dbReference type="Pfam" id="PF00672">
    <property type="entry name" value="HAMP"/>
    <property type="match status" value="1"/>
</dbReference>
<evidence type="ECO:0000256" key="10">
    <source>
        <dbReference type="SAM" id="Phobius"/>
    </source>
</evidence>
<evidence type="ECO:0000259" key="12">
    <source>
        <dbReference type="PROSITE" id="PS50885"/>
    </source>
</evidence>
<evidence type="ECO:0000256" key="9">
    <source>
        <dbReference type="SAM" id="Coils"/>
    </source>
</evidence>
<dbReference type="InterPro" id="IPR033480">
    <property type="entry name" value="sCache_2"/>
</dbReference>
<dbReference type="SUPFAM" id="SSF58104">
    <property type="entry name" value="Methyl-accepting chemotaxis protein (MCP) signaling domain"/>
    <property type="match status" value="1"/>
</dbReference>
<dbReference type="PROSITE" id="PS50885">
    <property type="entry name" value="HAMP"/>
    <property type="match status" value="1"/>
</dbReference>
<comment type="subcellular location">
    <subcellularLocation>
        <location evidence="1">Cell membrane</location>
        <topology evidence="1">Multi-pass membrane protein</topology>
    </subcellularLocation>
</comment>
<gene>
    <name evidence="13" type="ORF">ENR59_08355</name>
</gene>
<keyword evidence="4 10" id="KW-1133">Transmembrane helix</keyword>
<dbReference type="EMBL" id="DSRP01000575">
    <property type="protein sequence ID" value="HGG92944.1"/>
    <property type="molecule type" value="Genomic_DNA"/>
</dbReference>
<protein>
    <submittedName>
        <fullName evidence="13">HAMP domain-containing protein</fullName>
    </submittedName>
</protein>
<dbReference type="SMART" id="SM00283">
    <property type="entry name" value="MA"/>
    <property type="match status" value="1"/>
</dbReference>
<evidence type="ECO:0000259" key="11">
    <source>
        <dbReference type="PROSITE" id="PS50111"/>
    </source>
</evidence>
<keyword evidence="6 8" id="KW-0807">Transducer</keyword>
<feature type="domain" description="HAMP" evidence="12">
    <location>
        <begin position="241"/>
        <end position="293"/>
    </location>
</feature>
<dbReference type="CDD" id="cd06225">
    <property type="entry name" value="HAMP"/>
    <property type="match status" value="1"/>
</dbReference>
<feature type="domain" description="Methyl-accepting transducer" evidence="11">
    <location>
        <begin position="341"/>
        <end position="577"/>
    </location>
</feature>
<dbReference type="CDD" id="cd11386">
    <property type="entry name" value="MCP_signal"/>
    <property type="match status" value="1"/>
</dbReference>
<dbReference type="PANTHER" id="PTHR32089">
    <property type="entry name" value="METHYL-ACCEPTING CHEMOTAXIS PROTEIN MCPB"/>
    <property type="match status" value="1"/>
</dbReference>
<name>A0A7C4EII5_9BACT</name>
<evidence type="ECO:0000256" key="5">
    <source>
        <dbReference type="ARBA" id="ARBA00023136"/>
    </source>
</evidence>
<sequence length="624" mass="66731">MSASPSASTGSAGILRRFSISWRFAFLLTLVSLFVGGVVTAFYMGMKQVLDHNVLAAQTIMLAEQKQKLAVASNSMAEAIAAAIKNEADHDKRVDMIRAMVDTIRFEDDKSGYYFVYEGTVNVALPTKKDAHGQDLGQTKDKNGIFFVRELRDKATAGGGFVEYVFPKPGQGDQPKLAYAVMIPGTRMWIGTGVYIDNIEKEKGRIRATSEDRIQTILTSIFTGIGVCLIVLVGLCVLIISSITRPIREATSAAVRCAQGDLDINLDARGNDEAAQMQDALNQMVATLRANIKDIEAKTLEAQQKARAADEARQLAEEAMGKAEQARRDGMAAAATRLESVADNLGVATTSISHQAEEINTSADEQKERLTVTVTNMDQMSEAVMDVARSAASASNQAESARQKALDGRKVVDESIQAMRQVGEQARSLKSNMDELGKRSQDIDRILTVISDIADQTNLLALNAAIEAARAGDAGRGFAVVADEVRKLAEKTMTATQEVSASIASIQKSARESIANTDKALESIDLAGNLADQSGTVLNELVTGAQASAGQIQSIAAAAEEQSSASEEINRSLGAVSELTHRTVDSVGQSTVAIRGLVKQVSELQRIIDELKTESGGARAALTR</sequence>
<evidence type="ECO:0000256" key="8">
    <source>
        <dbReference type="PROSITE-ProRule" id="PRU00284"/>
    </source>
</evidence>
<dbReference type="InterPro" id="IPR003660">
    <property type="entry name" value="HAMP_dom"/>
</dbReference>